<proteinExistence type="predicted"/>
<dbReference type="OrthoDB" id="4247493at2"/>
<accession>A0A1C6W067</accession>
<name>A0A1C6W067_9ACTN</name>
<protein>
    <submittedName>
        <fullName evidence="1">Uncharacterized protein</fullName>
    </submittedName>
</protein>
<dbReference type="Proteomes" id="UP000199001">
    <property type="component" value="Unassembled WGS sequence"/>
</dbReference>
<sequence>MDRKVRFIAPEWTLLLKTLTHRLRHKLNRTFKRGAVLLAATMVTVFALPPAAMAEGNYYKTCASDNASCQTGVVVGLPQGECMTTSLAYAYTQICIDYYGDHVYVRDGKADGYAAMGFVSSSNGVGSRYCRNNHGYGTWAKCNFDWAEAGRHATSAGYLEQFYVMHLDYLWTWYDK</sequence>
<dbReference type="EMBL" id="FMHZ01000002">
    <property type="protein sequence ID" value="SCL71872.1"/>
    <property type="molecule type" value="Genomic_DNA"/>
</dbReference>
<dbReference type="RefSeq" id="WP_141721874.1">
    <property type="nucleotide sequence ID" value="NZ_FMHZ01000002.1"/>
</dbReference>
<keyword evidence="2" id="KW-1185">Reference proteome</keyword>
<evidence type="ECO:0000313" key="1">
    <source>
        <dbReference type="EMBL" id="SCL71872.1"/>
    </source>
</evidence>
<reference evidence="2" key="1">
    <citation type="submission" date="2016-06" db="EMBL/GenBank/DDBJ databases">
        <authorList>
            <person name="Varghese N."/>
            <person name="Submissions Spin"/>
        </authorList>
    </citation>
    <scope>NUCLEOTIDE SEQUENCE [LARGE SCALE GENOMIC DNA]</scope>
    <source>
        <strain evidence="2">DSM 43903</strain>
    </source>
</reference>
<evidence type="ECO:0000313" key="2">
    <source>
        <dbReference type="Proteomes" id="UP000199001"/>
    </source>
</evidence>
<gene>
    <name evidence="1" type="ORF">GA0070606_5863</name>
</gene>
<dbReference type="AlphaFoldDB" id="A0A1C6W067"/>
<organism evidence="1 2">
    <name type="scientific">Micromonospora citrea</name>
    <dbReference type="NCBI Taxonomy" id="47855"/>
    <lineage>
        <taxon>Bacteria</taxon>
        <taxon>Bacillati</taxon>
        <taxon>Actinomycetota</taxon>
        <taxon>Actinomycetes</taxon>
        <taxon>Micromonosporales</taxon>
        <taxon>Micromonosporaceae</taxon>
        <taxon>Micromonospora</taxon>
    </lineage>
</organism>